<keyword evidence="1" id="KW-0472">Membrane</keyword>
<dbReference type="SMART" id="SM00421">
    <property type="entry name" value="HTH_LUXR"/>
    <property type="match status" value="1"/>
</dbReference>
<organism evidence="3 4">
    <name type="scientific">Cognatishimia activa</name>
    <dbReference type="NCBI Taxonomy" id="1715691"/>
    <lineage>
        <taxon>Bacteria</taxon>
        <taxon>Pseudomonadati</taxon>
        <taxon>Pseudomonadota</taxon>
        <taxon>Alphaproteobacteria</taxon>
        <taxon>Rhodobacterales</taxon>
        <taxon>Paracoccaceae</taxon>
        <taxon>Cognatishimia</taxon>
    </lineage>
</organism>
<evidence type="ECO:0000259" key="2">
    <source>
        <dbReference type="SMART" id="SM00421"/>
    </source>
</evidence>
<dbReference type="GO" id="GO:0006355">
    <property type="term" value="P:regulation of DNA-templated transcription"/>
    <property type="evidence" value="ECO:0007669"/>
    <property type="project" value="InterPro"/>
</dbReference>
<protein>
    <recommendedName>
        <fullName evidence="2">HTH luxR-type domain-containing protein</fullName>
    </recommendedName>
</protein>
<dbReference type="InterPro" id="IPR036388">
    <property type="entry name" value="WH-like_DNA-bd_sf"/>
</dbReference>
<dbReference type="KEGG" id="cact:HZ995_01845"/>
<name>A0A975EQG0_9RHOB</name>
<dbReference type="RefSeq" id="WP_209356992.1">
    <property type="nucleotide sequence ID" value="NZ_CP060010.1"/>
</dbReference>
<feature type="transmembrane region" description="Helical" evidence="1">
    <location>
        <begin position="7"/>
        <end position="23"/>
    </location>
</feature>
<dbReference type="AlphaFoldDB" id="A0A975EQG0"/>
<sequence length="162" mass="18074">MPNSKRLIYAIGSAFAFGMLMLIEELLGLLGMEDADDSMLFEVAEFLILLALVVSTIIVAIDTYRMRKYQQTLEYKISHASSAFRDMLDAHFEDWQFSEAEREVTRLILKGCSIAEIAEIRDSKQGTIKAQTNSIYKKSGYAGKAQLLSAFLEELSEGASVA</sequence>
<proteinExistence type="predicted"/>
<evidence type="ECO:0000313" key="3">
    <source>
        <dbReference type="EMBL" id="QTN36290.1"/>
    </source>
</evidence>
<dbReference type="InterPro" id="IPR000792">
    <property type="entry name" value="Tscrpt_reg_LuxR_C"/>
</dbReference>
<accession>A0A975EQG0</accession>
<dbReference type="SUPFAM" id="SSF46894">
    <property type="entry name" value="C-terminal effector domain of the bipartite response regulators"/>
    <property type="match status" value="1"/>
</dbReference>
<reference evidence="3" key="1">
    <citation type="submission" date="2020-07" db="EMBL/GenBank/DDBJ databases">
        <title>Genome sequences of bacteria associated with the marine, planktonic diatom Thalassiosira profunda strain ECT2AJA-044.</title>
        <authorList>
            <person name="Gargas C.B."/>
            <person name="Roberts W.R."/>
            <person name="Alverson A.J."/>
        </authorList>
    </citation>
    <scope>NUCLEOTIDE SEQUENCE</scope>
    <source>
        <strain evidence="3">ECT2AJA-044</strain>
    </source>
</reference>
<dbReference type="InterPro" id="IPR016032">
    <property type="entry name" value="Sig_transdc_resp-reg_C-effctor"/>
</dbReference>
<dbReference type="Gene3D" id="1.10.10.10">
    <property type="entry name" value="Winged helix-like DNA-binding domain superfamily/Winged helix DNA-binding domain"/>
    <property type="match status" value="1"/>
</dbReference>
<dbReference type="EMBL" id="CP060010">
    <property type="protein sequence ID" value="QTN36290.1"/>
    <property type="molecule type" value="Genomic_DNA"/>
</dbReference>
<evidence type="ECO:0000256" key="1">
    <source>
        <dbReference type="SAM" id="Phobius"/>
    </source>
</evidence>
<dbReference type="GO" id="GO:0003677">
    <property type="term" value="F:DNA binding"/>
    <property type="evidence" value="ECO:0007669"/>
    <property type="project" value="InterPro"/>
</dbReference>
<keyword evidence="1" id="KW-1133">Transmembrane helix</keyword>
<feature type="transmembrane region" description="Helical" evidence="1">
    <location>
        <begin position="43"/>
        <end position="61"/>
    </location>
</feature>
<dbReference type="Proteomes" id="UP000665026">
    <property type="component" value="Chromosome"/>
</dbReference>
<keyword evidence="1" id="KW-0812">Transmembrane</keyword>
<evidence type="ECO:0000313" key="4">
    <source>
        <dbReference type="Proteomes" id="UP000665026"/>
    </source>
</evidence>
<feature type="domain" description="HTH luxR-type" evidence="2">
    <location>
        <begin position="94"/>
        <end position="151"/>
    </location>
</feature>
<gene>
    <name evidence="3" type="ORF">HZ995_01845</name>
</gene>